<dbReference type="Gene3D" id="3.90.1530.30">
    <property type="match status" value="1"/>
</dbReference>
<dbReference type="RefSeq" id="WP_017980879.1">
    <property type="nucleotide sequence ID" value="NZ_CP013266.1"/>
</dbReference>
<reference evidence="3 4" key="1">
    <citation type="submission" date="2015-11" db="EMBL/GenBank/DDBJ databases">
        <title>A Two-component Flavoprotein Monooxygenase System MeaXY Responsible for para-Hydroxylation of 2-Methyl-6-ethylaniline and 2,6-Diethylaniline in Sphingobium baderi DE-13.</title>
        <authorList>
            <person name="Cheng M."/>
            <person name="Meng Q."/>
            <person name="Yang Y."/>
            <person name="Chu C."/>
            <person name="Yan X."/>
            <person name="He J."/>
            <person name="Li S."/>
        </authorList>
    </citation>
    <scope>NUCLEOTIDE SEQUENCE [LARGE SCALE GENOMIC DNA]</scope>
    <source>
        <strain evidence="3 4">DE-13</strain>
        <plasmid evidence="4">Plasmid pDE2</plasmid>
    </source>
</reference>
<feature type="region of interest" description="Disordered" evidence="1">
    <location>
        <begin position="678"/>
        <end position="718"/>
    </location>
</feature>
<dbReference type="Gene3D" id="1.10.10.2830">
    <property type="match status" value="1"/>
</dbReference>
<sequence length="718" mass="79222">MVKTSKPTILHLTVDQLHRSDLNVRKKPSSAASDAEVSASLLSVGLIQPMVVIPREAGGYEVVAGDRRRRLLTALAEADPSRKGMTFPCMKVDDLSKVTEISMAENRAREAMSLPDVYKGFAAIRAERPEATLEELGAMFGYDVARTARIMRIANLHPEIMDLYSAGEIGDAEAQAYAATEDRSLQIAVYRQLEQQATRPHEKNANAIRKAMNSGDHELTKLMRYVGVDAYRAAGGDFEADLFSQDGAGIVQNPDVLRDLAEQRVEEDKDRYEHNIVRNGRMLGEKWGLADLQFSWAASPPQIKQYGYLSTDHELRIREQKRGALPKATAKTYASMEKRLAAMIGEDDEPLPGQEEAFEKLTAEMAELDAQRTVILPSKGAVVAVASIENDGTFDVELWFADRAAKGAELPKGATGQRGPKPEPTPGEAERARFGLSKDNMQVMMLIRRDMIRAELMQSACAGSSLALDFMLFSQARTILTPTPGYGNTVYFHGEHQGINDLTHDEDGTTKIHDLVGSRPERAAWLTTKEGLASSAWVSTRDPIEGFILFRQLPASEKNKVTAMIAGHMLLATTSVYAEGRTPRMVRELANCIEAEPGFGRWRDAVELDEAFFSTFSNKARLALLDTWGLADRAKGMKGNETAAFCARIANCDDQDAKLLGLHPDDVAEAVNWLPDFMESGNVPPLPVEEEEQEDDEGDEFGDDEDQDDDHEQIDEAA</sequence>
<evidence type="ECO:0000313" key="3">
    <source>
        <dbReference type="EMBL" id="ALR23036.1"/>
    </source>
</evidence>
<evidence type="ECO:0000313" key="4">
    <source>
        <dbReference type="Proteomes" id="UP000056968"/>
    </source>
</evidence>
<geneLocation type="plasmid" evidence="3 4">
    <name>pDE2</name>
</geneLocation>
<organism evidence="3 4">
    <name type="scientific">Sphingobium baderi</name>
    <dbReference type="NCBI Taxonomy" id="1332080"/>
    <lineage>
        <taxon>Bacteria</taxon>
        <taxon>Pseudomonadati</taxon>
        <taxon>Pseudomonadota</taxon>
        <taxon>Alphaproteobacteria</taxon>
        <taxon>Sphingomonadales</taxon>
        <taxon>Sphingomonadaceae</taxon>
        <taxon>Sphingobium</taxon>
    </lineage>
</organism>
<dbReference type="SMART" id="SM00470">
    <property type="entry name" value="ParB"/>
    <property type="match status" value="1"/>
</dbReference>
<dbReference type="GO" id="GO:0005694">
    <property type="term" value="C:chromosome"/>
    <property type="evidence" value="ECO:0007669"/>
    <property type="project" value="TreeGrafter"/>
</dbReference>
<gene>
    <name evidence="3" type="ORF">ATN00_21280</name>
</gene>
<dbReference type="InterPro" id="IPR050336">
    <property type="entry name" value="Chromosome_partition/occlusion"/>
</dbReference>
<dbReference type="SUPFAM" id="SSF110849">
    <property type="entry name" value="ParB/Sulfiredoxin"/>
    <property type="match status" value="1"/>
</dbReference>
<keyword evidence="4" id="KW-1185">Reference proteome</keyword>
<protein>
    <submittedName>
        <fullName evidence="3">Chromosome partitioning protein ParB</fullName>
    </submittedName>
</protein>
<keyword evidence="3" id="KW-0614">Plasmid</keyword>
<dbReference type="Proteomes" id="UP000056968">
    <property type="component" value="Plasmid pDE2"/>
</dbReference>
<dbReference type="PANTHER" id="PTHR33375">
    <property type="entry name" value="CHROMOSOME-PARTITIONING PROTEIN PARB-RELATED"/>
    <property type="match status" value="1"/>
</dbReference>
<feature type="region of interest" description="Disordered" evidence="1">
    <location>
        <begin position="409"/>
        <end position="430"/>
    </location>
</feature>
<dbReference type="GO" id="GO:0007059">
    <property type="term" value="P:chromosome segregation"/>
    <property type="evidence" value="ECO:0007669"/>
    <property type="project" value="TreeGrafter"/>
</dbReference>
<dbReference type="AlphaFoldDB" id="A0A0S3F5T7"/>
<dbReference type="KEGG" id="sbd:ATN00_21280"/>
<evidence type="ECO:0000256" key="1">
    <source>
        <dbReference type="SAM" id="MobiDB-lite"/>
    </source>
</evidence>
<dbReference type="CDD" id="cd16406">
    <property type="entry name" value="ParB_N_like"/>
    <property type="match status" value="1"/>
</dbReference>
<feature type="domain" description="ParB-like N-terminal" evidence="2">
    <location>
        <begin position="10"/>
        <end position="107"/>
    </location>
</feature>
<proteinExistence type="predicted"/>
<feature type="compositionally biased region" description="Acidic residues" evidence="1">
    <location>
        <begin position="688"/>
        <end position="718"/>
    </location>
</feature>
<dbReference type="SUPFAM" id="SSF109709">
    <property type="entry name" value="KorB DNA-binding domain-like"/>
    <property type="match status" value="1"/>
</dbReference>
<dbReference type="Pfam" id="PF02195">
    <property type="entry name" value="ParB_N"/>
    <property type="match status" value="1"/>
</dbReference>
<evidence type="ECO:0000259" key="2">
    <source>
        <dbReference type="SMART" id="SM00470"/>
    </source>
</evidence>
<dbReference type="InterPro" id="IPR036086">
    <property type="entry name" value="ParB/Sulfiredoxin_sf"/>
</dbReference>
<dbReference type="OrthoDB" id="9813122at2"/>
<dbReference type="EMBL" id="CP013266">
    <property type="protein sequence ID" value="ALR23036.1"/>
    <property type="molecule type" value="Genomic_DNA"/>
</dbReference>
<dbReference type="InterPro" id="IPR003115">
    <property type="entry name" value="ParB_N"/>
</dbReference>
<accession>A0A0S3F5T7</accession>
<dbReference type="PANTHER" id="PTHR33375:SF7">
    <property type="entry name" value="CHROMOSOME 2-PARTITIONING PROTEIN PARB-RELATED"/>
    <property type="match status" value="1"/>
</dbReference>
<name>A0A0S3F5T7_9SPHN</name>